<feature type="region of interest" description="Disordered" evidence="1">
    <location>
        <begin position="22"/>
        <end position="50"/>
    </location>
</feature>
<gene>
    <name evidence="3" type="ORF">HPBE_LOCUS24734</name>
</gene>
<evidence type="ECO:0000313" key="3">
    <source>
        <dbReference type="EMBL" id="VDP46977.1"/>
    </source>
</evidence>
<keyword evidence="2" id="KW-0732">Signal</keyword>
<feature type="chain" id="PRO_5044552173" evidence="2">
    <location>
        <begin position="24"/>
        <end position="146"/>
    </location>
</feature>
<dbReference type="WBParaSite" id="HPBE_0002473501-mRNA-1">
    <property type="protein sequence ID" value="HPBE_0002473501-mRNA-1"/>
    <property type="gene ID" value="HPBE_0002473501"/>
</dbReference>
<organism evidence="4 5">
    <name type="scientific">Heligmosomoides polygyrus</name>
    <name type="common">Parasitic roundworm</name>
    <dbReference type="NCBI Taxonomy" id="6339"/>
    <lineage>
        <taxon>Eukaryota</taxon>
        <taxon>Metazoa</taxon>
        <taxon>Ecdysozoa</taxon>
        <taxon>Nematoda</taxon>
        <taxon>Chromadorea</taxon>
        <taxon>Rhabditida</taxon>
        <taxon>Rhabditina</taxon>
        <taxon>Rhabditomorpha</taxon>
        <taxon>Strongyloidea</taxon>
        <taxon>Heligmosomidae</taxon>
        <taxon>Heligmosomoides</taxon>
    </lineage>
</organism>
<evidence type="ECO:0000313" key="4">
    <source>
        <dbReference type="Proteomes" id="UP000050761"/>
    </source>
</evidence>
<evidence type="ECO:0000256" key="1">
    <source>
        <dbReference type="SAM" id="MobiDB-lite"/>
    </source>
</evidence>
<accession>A0A3P8D6G1</accession>
<reference evidence="5" key="2">
    <citation type="submission" date="2019-09" db="UniProtKB">
        <authorList>
            <consortium name="WormBaseParasite"/>
        </authorList>
    </citation>
    <scope>IDENTIFICATION</scope>
</reference>
<dbReference type="AlphaFoldDB" id="A0A183GPW5"/>
<feature type="compositionally biased region" description="Low complexity" evidence="1">
    <location>
        <begin position="95"/>
        <end position="106"/>
    </location>
</feature>
<evidence type="ECO:0000256" key="2">
    <source>
        <dbReference type="SAM" id="SignalP"/>
    </source>
</evidence>
<dbReference type="Proteomes" id="UP000050761">
    <property type="component" value="Unassembled WGS sequence"/>
</dbReference>
<evidence type="ECO:0000313" key="5">
    <source>
        <dbReference type="WBParaSite" id="HPBE_0002473501-mRNA-1"/>
    </source>
</evidence>
<keyword evidence="4" id="KW-1185">Reference proteome</keyword>
<protein>
    <submittedName>
        <fullName evidence="5">Flocculation protein FLO11-like</fullName>
    </submittedName>
</protein>
<feature type="signal peptide" evidence="2">
    <location>
        <begin position="1"/>
        <end position="23"/>
    </location>
</feature>
<accession>A0A183GPW5</accession>
<reference evidence="3 4" key="1">
    <citation type="submission" date="2018-11" db="EMBL/GenBank/DDBJ databases">
        <authorList>
            <consortium name="Pathogen Informatics"/>
        </authorList>
    </citation>
    <scope>NUCLEOTIDE SEQUENCE [LARGE SCALE GENOMIC DNA]</scope>
</reference>
<dbReference type="EMBL" id="UZAH01036759">
    <property type="protein sequence ID" value="VDP46977.1"/>
    <property type="molecule type" value="Genomic_DNA"/>
</dbReference>
<feature type="compositionally biased region" description="Basic and acidic residues" evidence="1">
    <location>
        <begin position="31"/>
        <end position="45"/>
    </location>
</feature>
<feature type="region of interest" description="Disordered" evidence="1">
    <location>
        <begin position="79"/>
        <end position="107"/>
    </location>
</feature>
<name>A0A183GPW5_HELPZ</name>
<sequence>MDELQGALLSAIMVICSLTVGSPQEDDQPSDTEHISTEAATKDVSTEDDTGNFSAVKSQIIGTFEPESTTVTVTTAEEVHVTEGSTSTTAERPLATAAPPQTQAPTGDDYPFVERFDDLPLKSTAASELLTHSAVVPLILILLAAL</sequence>
<proteinExistence type="predicted"/>